<reference evidence="6" key="1">
    <citation type="submission" date="2016-06" db="UniProtKB">
        <authorList>
            <consortium name="WormBaseParasite"/>
        </authorList>
    </citation>
    <scope>IDENTIFICATION</scope>
</reference>
<dbReference type="Proteomes" id="UP000272942">
    <property type="component" value="Unassembled WGS sequence"/>
</dbReference>
<dbReference type="PANTHER" id="PTHR24123:SF141">
    <property type="entry name" value="ANKYRIN 2, ISOFORM U"/>
    <property type="match status" value="1"/>
</dbReference>
<keyword evidence="5" id="KW-1185">Reference proteome</keyword>
<dbReference type="OrthoDB" id="6271491at2759"/>
<feature type="repeat" description="ANK" evidence="3">
    <location>
        <begin position="1"/>
        <end position="28"/>
    </location>
</feature>
<evidence type="ECO:0000313" key="4">
    <source>
        <dbReference type="EMBL" id="VDP85106.1"/>
    </source>
</evidence>
<protein>
    <submittedName>
        <fullName evidence="6">ANK_REP_REGION domain-containing protein</fullName>
    </submittedName>
</protein>
<evidence type="ECO:0000313" key="6">
    <source>
        <dbReference type="WBParaSite" id="ECPE_0000931001-mRNA-1"/>
    </source>
</evidence>
<reference evidence="4 5" key="2">
    <citation type="submission" date="2018-11" db="EMBL/GenBank/DDBJ databases">
        <authorList>
            <consortium name="Pathogen Informatics"/>
        </authorList>
    </citation>
    <scope>NUCLEOTIDE SEQUENCE [LARGE SCALE GENOMIC DNA]</scope>
    <source>
        <strain evidence="4 5">Egypt</strain>
    </source>
</reference>
<accession>A0A183AQP7</accession>
<dbReference type="EMBL" id="UZAN01047165">
    <property type="protein sequence ID" value="VDP85106.1"/>
    <property type="molecule type" value="Genomic_DNA"/>
</dbReference>
<dbReference type="InterPro" id="IPR051165">
    <property type="entry name" value="Multifunctional_ANK_Repeat"/>
</dbReference>
<proteinExistence type="predicted"/>
<dbReference type="PROSITE" id="PS50088">
    <property type="entry name" value="ANK_REPEAT"/>
    <property type="match status" value="1"/>
</dbReference>
<evidence type="ECO:0000313" key="5">
    <source>
        <dbReference type="Proteomes" id="UP000272942"/>
    </source>
</evidence>
<evidence type="ECO:0000256" key="1">
    <source>
        <dbReference type="ARBA" id="ARBA00022737"/>
    </source>
</evidence>
<gene>
    <name evidence="4" type="ORF">ECPE_LOCUS9282</name>
</gene>
<keyword evidence="1" id="KW-0677">Repeat</keyword>
<dbReference type="WBParaSite" id="ECPE_0000931001-mRNA-1">
    <property type="protein sequence ID" value="ECPE_0000931001-mRNA-1"/>
    <property type="gene ID" value="ECPE_0000931001"/>
</dbReference>
<dbReference type="Gene3D" id="1.25.40.20">
    <property type="entry name" value="Ankyrin repeat-containing domain"/>
    <property type="match status" value="1"/>
</dbReference>
<dbReference type="InterPro" id="IPR036770">
    <property type="entry name" value="Ankyrin_rpt-contain_sf"/>
</dbReference>
<sequence>MHLAAQEDSLAAAELLYAAGSELDARTKAGYTPLHTACHFGQNGWTPGHVARRQHYLNIFEVLRQVTTCVESWEADDEELLEPKTVDGEAARALPDGTTRFAPGTRLLLEQPDVMADHAVTDTEEECVEPDYTVIPASPLFSRSASSGQAGLSQMVDGRSTVGARVNGFSKGGADKLSTVSGIKLG</sequence>
<evidence type="ECO:0000256" key="3">
    <source>
        <dbReference type="PROSITE-ProRule" id="PRU00023"/>
    </source>
</evidence>
<keyword evidence="2 3" id="KW-0040">ANK repeat</keyword>
<dbReference type="InterPro" id="IPR002110">
    <property type="entry name" value="Ankyrin_rpt"/>
</dbReference>
<name>A0A183AQP7_9TREM</name>
<dbReference type="AlphaFoldDB" id="A0A183AQP7"/>
<dbReference type="Pfam" id="PF13637">
    <property type="entry name" value="Ank_4"/>
    <property type="match status" value="1"/>
</dbReference>
<organism evidence="6">
    <name type="scientific">Echinostoma caproni</name>
    <dbReference type="NCBI Taxonomy" id="27848"/>
    <lineage>
        <taxon>Eukaryota</taxon>
        <taxon>Metazoa</taxon>
        <taxon>Spiralia</taxon>
        <taxon>Lophotrochozoa</taxon>
        <taxon>Platyhelminthes</taxon>
        <taxon>Trematoda</taxon>
        <taxon>Digenea</taxon>
        <taxon>Plagiorchiida</taxon>
        <taxon>Echinostomata</taxon>
        <taxon>Echinostomatoidea</taxon>
        <taxon>Echinostomatidae</taxon>
        <taxon>Echinostoma</taxon>
    </lineage>
</organism>
<evidence type="ECO:0000256" key="2">
    <source>
        <dbReference type="ARBA" id="ARBA00023043"/>
    </source>
</evidence>
<dbReference type="PANTHER" id="PTHR24123">
    <property type="entry name" value="ANKYRIN REPEAT-CONTAINING"/>
    <property type="match status" value="1"/>
</dbReference>
<dbReference type="SUPFAM" id="SSF48403">
    <property type="entry name" value="Ankyrin repeat"/>
    <property type="match status" value="1"/>
</dbReference>